<dbReference type="EMBL" id="LBWG01000020">
    <property type="protein sequence ID" value="KKR03740.1"/>
    <property type="molecule type" value="Genomic_DNA"/>
</dbReference>
<evidence type="ECO:0000256" key="5">
    <source>
        <dbReference type="ARBA" id="ARBA00022691"/>
    </source>
</evidence>
<feature type="binding site" evidence="7 8">
    <location>
        <position position="60"/>
    </location>
    <ligand>
        <name>S-adenosyl-L-methionine</name>
        <dbReference type="ChEBI" id="CHEBI:59789"/>
    </ligand>
</feature>
<dbReference type="Pfam" id="PF00398">
    <property type="entry name" value="RrnaAD"/>
    <property type="match status" value="1"/>
</dbReference>
<dbReference type="HAMAP" id="MF_00607">
    <property type="entry name" value="16SrRNA_methyltr_A"/>
    <property type="match status" value="1"/>
</dbReference>
<evidence type="ECO:0000256" key="1">
    <source>
        <dbReference type="ARBA" id="ARBA00022490"/>
    </source>
</evidence>
<dbReference type="PATRIC" id="fig|1618995.3.peg.835"/>
<dbReference type="GO" id="GO:0003723">
    <property type="term" value="F:RNA binding"/>
    <property type="evidence" value="ECO:0007669"/>
    <property type="project" value="UniProtKB-UniRule"/>
</dbReference>
<dbReference type="InterPro" id="IPR029063">
    <property type="entry name" value="SAM-dependent_MTases_sf"/>
</dbReference>
<dbReference type="Proteomes" id="UP000033935">
    <property type="component" value="Unassembled WGS sequence"/>
</dbReference>
<gene>
    <name evidence="7" type="primary">rsmA</name>
    <name evidence="7" type="synonym">ksgA</name>
    <name evidence="10" type="ORF">UT30_C0020G0009</name>
</gene>
<protein>
    <recommendedName>
        <fullName evidence="7">Ribosomal RNA small subunit methyltransferase A</fullName>
        <ecNumber evidence="7">2.1.1.182</ecNumber>
    </recommendedName>
    <alternativeName>
        <fullName evidence="7">16S rRNA (adenine(1518)-N(6)/adenine(1519)-N(6))-dimethyltransferase</fullName>
    </alternativeName>
    <alternativeName>
        <fullName evidence="7">16S rRNA dimethyladenosine transferase</fullName>
    </alternativeName>
    <alternativeName>
        <fullName evidence="7">16S rRNA dimethylase</fullName>
    </alternativeName>
    <alternativeName>
        <fullName evidence="7">S-adenosylmethionine-6-N', N'-adenosyl(rRNA) dimethyltransferase</fullName>
    </alternativeName>
</protein>
<evidence type="ECO:0000256" key="7">
    <source>
        <dbReference type="HAMAP-Rule" id="MF_00607"/>
    </source>
</evidence>
<dbReference type="InterPro" id="IPR020598">
    <property type="entry name" value="rRNA_Ade_methylase_Trfase_N"/>
</dbReference>
<dbReference type="Gene3D" id="3.40.50.150">
    <property type="entry name" value="Vaccinia Virus protein VP39"/>
    <property type="match status" value="1"/>
</dbReference>
<dbReference type="PANTHER" id="PTHR11727">
    <property type="entry name" value="DIMETHYLADENOSINE TRANSFERASE"/>
    <property type="match status" value="1"/>
</dbReference>
<dbReference type="AlphaFoldDB" id="A0A0G0Q022"/>
<dbReference type="EC" id="2.1.1.182" evidence="7"/>
<feature type="binding site" evidence="7 8">
    <location>
        <position position="12"/>
    </location>
    <ligand>
        <name>S-adenosyl-L-methionine</name>
        <dbReference type="ChEBI" id="CHEBI:59789"/>
    </ligand>
</feature>
<evidence type="ECO:0000259" key="9">
    <source>
        <dbReference type="SMART" id="SM00650"/>
    </source>
</evidence>
<keyword evidence="5 7" id="KW-0949">S-adenosyl-L-methionine</keyword>
<dbReference type="InterPro" id="IPR023165">
    <property type="entry name" value="rRNA_Ade_diMease-like_C"/>
</dbReference>
<comment type="caution">
    <text evidence="10">The sequence shown here is derived from an EMBL/GenBank/DDBJ whole genome shotgun (WGS) entry which is preliminary data.</text>
</comment>
<keyword evidence="4 7" id="KW-0808">Transferase</keyword>
<dbReference type="GO" id="GO:0005829">
    <property type="term" value="C:cytosol"/>
    <property type="evidence" value="ECO:0007669"/>
    <property type="project" value="TreeGrafter"/>
</dbReference>
<evidence type="ECO:0000256" key="6">
    <source>
        <dbReference type="ARBA" id="ARBA00022884"/>
    </source>
</evidence>
<evidence type="ECO:0000256" key="4">
    <source>
        <dbReference type="ARBA" id="ARBA00022679"/>
    </source>
</evidence>
<evidence type="ECO:0000256" key="3">
    <source>
        <dbReference type="ARBA" id="ARBA00022603"/>
    </source>
</evidence>
<keyword evidence="3 7" id="KW-0489">Methyltransferase</keyword>
<comment type="subcellular location">
    <subcellularLocation>
        <location evidence="7">Cytoplasm</location>
    </subcellularLocation>
</comment>
<dbReference type="InterPro" id="IPR020596">
    <property type="entry name" value="rRNA_Ade_Mease_Trfase_CS"/>
</dbReference>
<evidence type="ECO:0000313" key="11">
    <source>
        <dbReference type="Proteomes" id="UP000033935"/>
    </source>
</evidence>
<feature type="binding site" evidence="7 8">
    <location>
        <position position="14"/>
    </location>
    <ligand>
        <name>S-adenosyl-L-methionine</name>
        <dbReference type="ChEBI" id="CHEBI:59789"/>
    </ligand>
</feature>
<name>A0A0G0Q022_9BACT</name>
<feature type="binding site" evidence="7 8">
    <location>
        <position position="83"/>
    </location>
    <ligand>
        <name>S-adenosyl-L-methionine</name>
        <dbReference type="ChEBI" id="CHEBI:59789"/>
    </ligand>
</feature>
<feature type="domain" description="Ribosomal RNA adenine methylase transferase N-terminal" evidence="9">
    <location>
        <begin position="19"/>
        <end position="186"/>
    </location>
</feature>
<accession>A0A0G0Q022</accession>
<feature type="binding site" evidence="7 8">
    <location>
        <position position="39"/>
    </location>
    <ligand>
        <name>S-adenosyl-L-methionine</name>
        <dbReference type="ChEBI" id="CHEBI:59789"/>
    </ligand>
</feature>
<comment type="similarity">
    <text evidence="7">Belongs to the class I-like SAM-binding methyltransferase superfamily. rRNA adenine N(6)-methyltransferase family. RsmA subfamily.</text>
</comment>
<proteinExistence type="inferred from homology"/>
<evidence type="ECO:0000256" key="2">
    <source>
        <dbReference type="ARBA" id="ARBA00022552"/>
    </source>
</evidence>
<dbReference type="SMART" id="SM00650">
    <property type="entry name" value="rADc"/>
    <property type="match status" value="1"/>
</dbReference>
<dbReference type="InterPro" id="IPR011530">
    <property type="entry name" value="rRNA_adenine_dimethylase"/>
</dbReference>
<comment type="catalytic activity">
    <reaction evidence="7">
        <text>adenosine(1518)/adenosine(1519) in 16S rRNA + 4 S-adenosyl-L-methionine = N(6)-dimethyladenosine(1518)/N(6)-dimethyladenosine(1519) in 16S rRNA + 4 S-adenosyl-L-homocysteine + 4 H(+)</text>
        <dbReference type="Rhea" id="RHEA:19609"/>
        <dbReference type="Rhea" id="RHEA-COMP:10232"/>
        <dbReference type="Rhea" id="RHEA-COMP:10233"/>
        <dbReference type="ChEBI" id="CHEBI:15378"/>
        <dbReference type="ChEBI" id="CHEBI:57856"/>
        <dbReference type="ChEBI" id="CHEBI:59789"/>
        <dbReference type="ChEBI" id="CHEBI:74411"/>
        <dbReference type="ChEBI" id="CHEBI:74493"/>
        <dbReference type="EC" id="2.1.1.182"/>
    </reaction>
</comment>
<dbReference type="CDD" id="cd02440">
    <property type="entry name" value="AdoMet_MTases"/>
    <property type="match status" value="1"/>
</dbReference>
<sequence length="261" mass="29295">MLPRAKKSYGQNWLVDETVVKKIIQASDIKSNDLVLEIGPGTGVLTQALVDAGAQVVAVETDPSLIEPLRQRFGGRIQLIEDDVLTFPVHRFFHHFSYKLIANIPYNITSDLLRHFLTQKPKPSRMILMVQKEVGDRIVARPPQMSLLSVMCQLYAVCRRVSVVPAGAFRPIPKVDSAIVQFDLEDPSLRWRIDPEMVIGLAKFGFSSRRKQLHGNIAGSSTKFTSEQVKKALSLLGLDSRSRAEALNIEQWVQLTHTLNE</sequence>
<dbReference type="SUPFAM" id="SSF53335">
    <property type="entry name" value="S-adenosyl-L-methionine-dependent methyltransferases"/>
    <property type="match status" value="1"/>
</dbReference>
<evidence type="ECO:0000256" key="8">
    <source>
        <dbReference type="PROSITE-ProRule" id="PRU01026"/>
    </source>
</evidence>
<keyword evidence="6 7" id="KW-0694">RNA-binding</keyword>
<reference evidence="10 11" key="1">
    <citation type="journal article" date="2015" name="Nature">
        <title>rRNA introns, odd ribosomes, and small enigmatic genomes across a large radiation of phyla.</title>
        <authorList>
            <person name="Brown C.T."/>
            <person name="Hug L.A."/>
            <person name="Thomas B.C."/>
            <person name="Sharon I."/>
            <person name="Castelle C.J."/>
            <person name="Singh A."/>
            <person name="Wilkins M.J."/>
            <person name="Williams K.H."/>
            <person name="Banfield J.F."/>
        </authorList>
    </citation>
    <scope>NUCLEOTIDE SEQUENCE [LARGE SCALE GENOMIC DNA]</scope>
</reference>
<dbReference type="GO" id="GO:0052908">
    <property type="term" value="F:16S rRNA (adenine(1518)-N(6)/adenine(1519)-N(6))-dimethyltransferase activity"/>
    <property type="evidence" value="ECO:0007669"/>
    <property type="project" value="UniProtKB-EC"/>
</dbReference>
<dbReference type="PROSITE" id="PS51689">
    <property type="entry name" value="SAM_RNA_A_N6_MT"/>
    <property type="match status" value="1"/>
</dbReference>
<dbReference type="Gene3D" id="1.10.8.100">
    <property type="entry name" value="Ribosomal RNA adenine dimethylase-like, domain 2"/>
    <property type="match status" value="1"/>
</dbReference>
<keyword evidence="1 7" id="KW-0963">Cytoplasm</keyword>
<organism evidence="10 11">
    <name type="scientific">Candidatus Uhrbacteria bacterium GW2011_GWF2_39_13</name>
    <dbReference type="NCBI Taxonomy" id="1618995"/>
    <lineage>
        <taxon>Bacteria</taxon>
        <taxon>Candidatus Uhriibacteriota</taxon>
    </lineage>
</organism>
<dbReference type="InterPro" id="IPR001737">
    <property type="entry name" value="KsgA/Erm"/>
</dbReference>
<dbReference type="PANTHER" id="PTHR11727:SF7">
    <property type="entry name" value="DIMETHYLADENOSINE TRANSFERASE-RELATED"/>
    <property type="match status" value="1"/>
</dbReference>
<evidence type="ECO:0000313" key="10">
    <source>
        <dbReference type="EMBL" id="KKR03740.1"/>
    </source>
</evidence>
<comment type="function">
    <text evidence="7">Specifically dimethylates two adjacent adenosines (A1518 and A1519) in the loop of a conserved hairpin near the 3'-end of 16S rRNA in the 30S particle. May play a critical role in biogenesis of 30S subunits.</text>
</comment>
<keyword evidence="2 7" id="KW-0698">rRNA processing</keyword>
<dbReference type="NCBIfam" id="TIGR00755">
    <property type="entry name" value="ksgA"/>
    <property type="match status" value="1"/>
</dbReference>
<feature type="binding site" evidence="7 8">
    <location>
        <position position="103"/>
    </location>
    <ligand>
        <name>S-adenosyl-L-methionine</name>
        <dbReference type="ChEBI" id="CHEBI:59789"/>
    </ligand>
</feature>
<dbReference type="PROSITE" id="PS01131">
    <property type="entry name" value="RRNA_A_DIMETH"/>
    <property type="match status" value="1"/>
</dbReference>